<keyword evidence="19" id="KW-0472">Membrane</keyword>
<dbReference type="InterPro" id="IPR004358">
    <property type="entry name" value="Sig_transdc_His_kin-like_C"/>
</dbReference>
<dbReference type="Pfam" id="PF02518">
    <property type="entry name" value="HATPase_c"/>
    <property type="match status" value="1"/>
</dbReference>
<evidence type="ECO:0000256" key="10">
    <source>
        <dbReference type="ARBA" id="ARBA00022723"/>
    </source>
</evidence>
<keyword evidence="19" id="KW-1133">Transmembrane helix</keyword>
<dbReference type="Gene3D" id="3.30.565.10">
    <property type="entry name" value="Histidine kinase-like ATPase, C-terminal domain"/>
    <property type="match status" value="1"/>
</dbReference>
<organism evidence="23 24">
    <name type="scientific">Caproiciproducens faecalis</name>
    <dbReference type="NCBI Taxonomy" id="2820301"/>
    <lineage>
        <taxon>Bacteria</taxon>
        <taxon>Bacillati</taxon>
        <taxon>Bacillota</taxon>
        <taxon>Clostridia</taxon>
        <taxon>Eubacteriales</taxon>
        <taxon>Acutalibacteraceae</taxon>
        <taxon>Caproiciproducens</taxon>
    </lineage>
</organism>
<dbReference type="EMBL" id="JAGFNZ010000001">
    <property type="protein sequence ID" value="MBW7571872.1"/>
    <property type="molecule type" value="Genomic_DNA"/>
</dbReference>
<dbReference type="InterPro" id="IPR000014">
    <property type="entry name" value="PAS"/>
</dbReference>
<evidence type="ECO:0000259" key="22">
    <source>
        <dbReference type="PROSITE" id="PS50113"/>
    </source>
</evidence>
<keyword evidence="13" id="KW-0067">ATP-binding</keyword>
<evidence type="ECO:0000256" key="17">
    <source>
        <dbReference type="ARBA" id="ARBA00024827"/>
    </source>
</evidence>
<dbReference type="CDD" id="cd00130">
    <property type="entry name" value="PAS"/>
    <property type="match status" value="1"/>
</dbReference>
<accession>A0ABS7DKR8</accession>
<evidence type="ECO:0000256" key="14">
    <source>
        <dbReference type="ARBA" id="ARBA00023004"/>
    </source>
</evidence>
<keyword evidence="11" id="KW-0547">Nucleotide-binding</keyword>
<feature type="transmembrane region" description="Helical" evidence="19">
    <location>
        <begin position="73"/>
        <end position="92"/>
    </location>
</feature>
<evidence type="ECO:0000313" key="24">
    <source>
        <dbReference type="Proteomes" id="UP000719942"/>
    </source>
</evidence>
<comment type="caution">
    <text evidence="23">The sequence shown here is derived from an EMBL/GenBank/DDBJ whole genome shotgun (WGS) entry which is preliminary data.</text>
</comment>
<evidence type="ECO:0000256" key="15">
    <source>
        <dbReference type="ARBA" id="ARBA00023012"/>
    </source>
</evidence>
<dbReference type="InterPro" id="IPR031621">
    <property type="entry name" value="HisKA_7TM"/>
</dbReference>
<dbReference type="Pfam" id="PF08448">
    <property type="entry name" value="PAS_4"/>
    <property type="match status" value="1"/>
</dbReference>
<dbReference type="RefSeq" id="WP_219964252.1">
    <property type="nucleotide sequence ID" value="NZ_JAGFNZ010000001.1"/>
</dbReference>
<dbReference type="Proteomes" id="UP000719942">
    <property type="component" value="Unassembled WGS sequence"/>
</dbReference>
<dbReference type="Gene3D" id="1.20.5.1930">
    <property type="match status" value="1"/>
</dbReference>
<gene>
    <name evidence="23" type="ORF">J5W02_03520</name>
</gene>
<evidence type="ECO:0000256" key="18">
    <source>
        <dbReference type="ARBA" id="ARBA00030800"/>
    </source>
</evidence>
<name>A0ABS7DKR8_9FIRM</name>
<dbReference type="NCBIfam" id="TIGR00229">
    <property type="entry name" value="sensory_box"/>
    <property type="match status" value="1"/>
</dbReference>
<dbReference type="InterPro" id="IPR035965">
    <property type="entry name" value="PAS-like_dom_sf"/>
</dbReference>
<proteinExistence type="predicted"/>
<keyword evidence="8" id="KW-0597">Phosphoprotein</keyword>
<dbReference type="SMART" id="SM00387">
    <property type="entry name" value="HATPase_c"/>
    <property type="match status" value="1"/>
</dbReference>
<evidence type="ECO:0000256" key="11">
    <source>
        <dbReference type="ARBA" id="ARBA00022741"/>
    </source>
</evidence>
<keyword evidence="15" id="KW-0902">Two-component regulatory system</keyword>
<keyword evidence="9" id="KW-0808">Transferase</keyword>
<feature type="domain" description="PAC" evidence="22">
    <location>
        <begin position="302"/>
        <end position="353"/>
    </location>
</feature>
<comment type="function">
    <text evidence="17">Member of the two-component regulatory system NreB/NreC involved in the control of dissimilatory nitrate/nitrite reduction in response to oxygen. NreB functions as a direct oxygen sensor histidine kinase which is autophosphorylated, in the absence of oxygen, probably at the conserved histidine residue, and transfers its phosphate group probably to a conserved aspartate residue of NreC. NreB/NreC activates the expression of the nitrate (narGHJI) and nitrite (nir) reductase operons, as well as the putative nitrate transporter gene narT.</text>
</comment>
<dbReference type="InterPro" id="IPR036890">
    <property type="entry name" value="HATPase_C_sf"/>
</dbReference>
<feature type="transmembrane region" description="Helical" evidence="19">
    <location>
        <begin position="147"/>
        <end position="171"/>
    </location>
</feature>
<evidence type="ECO:0000256" key="7">
    <source>
        <dbReference type="ARBA" id="ARBA00022490"/>
    </source>
</evidence>
<dbReference type="InterPro" id="IPR005467">
    <property type="entry name" value="His_kinase_dom"/>
</dbReference>
<feature type="domain" description="PAS" evidence="21">
    <location>
        <begin position="242"/>
        <end position="280"/>
    </location>
</feature>
<dbReference type="PROSITE" id="PS50112">
    <property type="entry name" value="PAS"/>
    <property type="match status" value="1"/>
</dbReference>
<dbReference type="SUPFAM" id="SSF55874">
    <property type="entry name" value="ATPase domain of HSP90 chaperone/DNA topoisomerase II/histidine kinase"/>
    <property type="match status" value="1"/>
</dbReference>
<dbReference type="InterPro" id="IPR013656">
    <property type="entry name" value="PAS_4"/>
</dbReference>
<evidence type="ECO:0000256" key="3">
    <source>
        <dbReference type="ARBA" id="ARBA00004496"/>
    </source>
</evidence>
<evidence type="ECO:0000256" key="8">
    <source>
        <dbReference type="ARBA" id="ARBA00022553"/>
    </source>
</evidence>
<reference evidence="23 24" key="1">
    <citation type="submission" date="2021-03" db="EMBL/GenBank/DDBJ databases">
        <title>Caproiciproducens sp. nov. isolated from feces of cow.</title>
        <authorList>
            <person name="Choi J.-Y."/>
        </authorList>
    </citation>
    <scope>NUCLEOTIDE SEQUENCE [LARGE SCALE GENOMIC DNA]</scope>
    <source>
        <strain evidence="23 24">AGMB10547</strain>
    </source>
</reference>
<evidence type="ECO:0000259" key="21">
    <source>
        <dbReference type="PROSITE" id="PS50112"/>
    </source>
</evidence>
<feature type="transmembrane region" description="Helical" evidence="19">
    <location>
        <begin position="183"/>
        <end position="201"/>
    </location>
</feature>
<feature type="transmembrane region" description="Helical" evidence="19">
    <location>
        <begin position="104"/>
        <end position="127"/>
    </location>
</feature>
<keyword evidence="12" id="KW-0418">Kinase</keyword>
<keyword evidence="14" id="KW-0408">Iron</keyword>
<dbReference type="Pfam" id="PF07730">
    <property type="entry name" value="HisKA_3"/>
    <property type="match status" value="1"/>
</dbReference>
<dbReference type="Gene3D" id="3.30.450.20">
    <property type="entry name" value="PAS domain"/>
    <property type="match status" value="1"/>
</dbReference>
<sequence>MRFQYISYLWPLLISSSVTVLLCVYAFIRQRHSKCAVSFIVSMLLVTVWSAGNALEMAGADLSTKLFWANVQYFAYCYSPIALLALSMRFTGYARWLRNQKFRWLLLLPSVIIVLVWTDGFFGLMRYNIHLSYSGTFPVIAKNYGPAFYIHAVYEHVINITAIVMLIRAVIYRKTVYRKQASILLIGASLIVFPNLFYITGLSPVKGFDLTPVFFGPAGMLMAWAIFRYKMFDLVPLARATVMETMDTGVMVTDLQGRILDINPAFEKIMGTSVKAASGRETAVIFRDISEFASACAARDTAHIEFSVKTNDGIRIYEAVFSPLADGKGAPIGRLAMVYEITEKKREQQRYLEQQRRLGAAHEKERMARDLHDNLGQVLGFINLQAQGIRQELVTVGVDTVSDKLDRLVEVTQAAHDEIRAYITSARNLLPSDSDFLESLRNDILQFEQRSGIPTEFVTNIDLADIDLAPQIQLHLLSIAKEALNNVQKHSGADRVKITISRKKGILLLYIEDNGRGFTVSDKNDRAGKAFGLSIMRERAVEIGAVLTVESAPGKGCKVALSLPVSQKGENAHETHAGG</sequence>
<evidence type="ECO:0000259" key="20">
    <source>
        <dbReference type="PROSITE" id="PS50109"/>
    </source>
</evidence>
<evidence type="ECO:0000256" key="9">
    <source>
        <dbReference type="ARBA" id="ARBA00022679"/>
    </source>
</evidence>
<keyword evidence="7" id="KW-0963">Cytoplasm</keyword>
<evidence type="ECO:0000256" key="2">
    <source>
        <dbReference type="ARBA" id="ARBA00001966"/>
    </source>
</evidence>
<dbReference type="Pfam" id="PF16927">
    <property type="entry name" value="HisKA_7TM"/>
    <property type="match status" value="1"/>
</dbReference>
<evidence type="ECO:0000256" key="12">
    <source>
        <dbReference type="ARBA" id="ARBA00022777"/>
    </source>
</evidence>
<dbReference type="PROSITE" id="PS50109">
    <property type="entry name" value="HIS_KIN"/>
    <property type="match status" value="1"/>
</dbReference>
<feature type="transmembrane region" description="Helical" evidence="19">
    <location>
        <begin position="35"/>
        <end position="53"/>
    </location>
</feature>
<comment type="catalytic activity">
    <reaction evidence="1">
        <text>ATP + protein L-histidine = ADP + protein N-phospho-L-histidine.</text>
        <dbReference type="EC" id="2.7.13.3"/>
    </reaction>
</comment>
<feature type="domain" description="Histidine kinase" evidence="20">
    <location>
        <begin position="476"/>
        <end position="567"/>
    </location>
</feature>
<evidence type="ECO:0000256" key="19">
    <source>
        <dbReference type="SAM" id="Phobius"/>
    </source>
</evidence>
<evidence type="ECO:0000256" key="6">
    <source>
        <dbReference type="ARBA" id="ARBA00022485"/>
    </source>
</evidence>
<protein>
    <recommendedName>
        <fullName evidence="5">Oxygen sensor histidine kinase NreB</fullName>
        <ecNumber evidence="4">2.7.13.3</ecNumber>
    </recommendedName>
    <alternativeName>
        <fullName evidence="18">Nitrogen regulation protein B</fullName>
    </alternativeName>
</protein>
<evidence type="ECO:0000256" key="1">
    <source>
        <dbReference type="ARBA" id="ARBA00000085"/>
    </source>
</evidence>
<evidence type="ECO:0000256" key="5">
    <source>
        <dbReference type="ARBA" id="ARBA00017322"/>
    </source>
</evidence>
<comment type="cofactor">
    <cofactor evidence="2">
        <name>[4Fe-4S] cluster</name>
        <dbReference type="ChEBI" id="CHEBI:49883"/>
    </cofactor>
</comment>
<dbReference type="CDD" id="cd16917">
    <property type="entry name" value="HATPase_UhpB-NarQ-NarX-like"/>
    <property type="match status" value="1"/>
</dbReference>
<dbReference type="PANTHER" id="PTHR24421">
    <property type="entry name" value="NITRATE/NITRITE SENSOR PROTEIN NARX-RELATED"/>
    <property type="match status" value="1"/>
</dbReference>
<evidence type="ECO:0000256" key="13">
    <source>
        <dbReference type="ARBA" id="ARBA00022840"/>
    </source>
</evidence>
<keyword evidence="6" id="KW-0004">4Fe-4S</keyword>
<dbReference type="InterPro" id="IPR011712">
    <property type="entry name" value="Sig_transdc_His_kin_sub3_dim/P"/>
</dbReference>
<keyword evidence="16" id="KW-0411">Iron-sulfur</keyword>
<dbReference type="InterPro" id="IPR000700">
    <property type="entry name" value="PAS-assoc_C"/>
</dbReference>
<dbReference type="PROSITE" id="PS50113">
    <property type="entry name" value="PAC"/>
    <property type="match status" value="1"/>
</dbReference>
<dbReference type="SMART" id="SM00091">
    <property type="entry name" value="PAS"/>
    <property type="match status" value="1"/>
</dbReference>
<evidence type="ECO:0000313" key="23">
    <source>
        <dbReference type="EMBL" id="MBW7571872.1"/>
    </source>
</evidence>
<keyword evidence="19" id="KW-0812">Transmembrane</keyword>
<keyword evidence="24" id="KW-1185">Reference proteome</keyword>
<comment type="subcellular location">
    <subcellularLocation>
        <location evidence="3">Cytoplasm</location>
    </subcellularLocation>
</comment>
<evidence type="ECO:0000256" key="16">
    <source>
        <dbReference type="ARBA" id="ARBA00023014"/>
    </source>
</evidence>
<dbReference type="PANTHER" id="PTHR24421:SF10">
    <property type="entry name" value="NITRATE_NITRITE SENSOR PROTEIN NARQ"/>
    <property type="match status" value="1"/>
</dbReference>
<keyword evidence="10" id="KW-0479">Metal-binding</keyword>
<dbReference type="InterPro" id="IPR003594">
    <property type="entry name" value="HATPase_dom"/>
</dbReference>
<dbReference type="EC" id="2.7.13.3" evidence="4"/>
<feature type="transmembrane region" description="Helical" evidence="19">
    <location>
        <begin position="6"/>
        <end position="28"/>
    </location>
</feature>
<dbReference type="SUPFAM" id="SSF55785">
    <property type="entry name" value="PYP-like sensor domain (PAS domain)"/>
    <property type="match status" value="1"/>
</dbReference>
<evidence type="ECO:0000256" key="4">
    <source>
        <dbReference type="ARBA" id="ARBA00012438"/>
    </source>
</evidence>
<dbReference type="InterPro" id="IPR050482">
    <property type="entry name" value="Sensor_HK_TwoCompSys"/>
</dbReference>
<dbReference type="PRINTS" id="PR00344">
    <property type="entry name" value="BCTRLSENSOR"/>
</dbReference>